<dbReference type="SUPFAM" id="SSF49464">
    <property type="entry name" value="Carboxypeptidase regulatory domain-like"/>
    <property type="match status" value="1"/>
</dbReference>
<dbReference type="InterPro" id="IPR039426">
    <property type="entry name" value="TonB-dep_rcpt-like"/>
</dbReference>
<dbReference type="NCBIfam" id="TIGR04057">
    <property type="entry name" value="SusC_RagA_signa"/>
    <property type="match status" value="1"/>
</dbReference>
<dbReference type="Gene3D" id="2.40.170.20">
    <property type="entry name" value="TonB-dependent receptor, beta-barrel domain"/>
    <property type="match status" value="1"/>
</dbReference>
<accession>A0ABT8RMH6</accession>
<dbReference type="Proteomes" id="UP001168579">
    <property type="component" value="Unassembled WGS sequence"/>
</dbReference>
<keyword evidence="6 8" id="KW-0472">Membrane</keyword>
<feature type="signal peptide" evidence="10">
    <location>
        <begin position="1"/>
        <end position="22"/>
    </location>
</feature>
<keyword evidence="7 8" id="KW-0998">Cell outer membrane</keyword>
<evidence type="ECO:0000259" key="11">
    <source>
        <dbReference type="Pfam" id="PF00593"/>
    </source>
</evidence>
<evidence type="ECO:0000256" key="9">
    <source>
        <dbReference type="RuleBase" id="RU003357"/>
    </source>
</evidence>
<protein>
    <submittedName>
        <fullName evidence="13">SusC/RagA family TonB-linked outer membrane protein</fullName>
    </submittedName>
</protein>
<dbReference type="InterPro" id="IPR008969">
    <property type="entry name" value="CarboxyPept-like_regulatory"/>
</dbReference>
<dbReference type="InterPro" id="IPR037066">
    <property type="entry name" value="Plug_dom_sf"/>
</dbReference>
<dbReference type="RefSeq" id="WP_304435257.1">
    <property type="nucleotide sequence ID" value="NZ_JAUKUC010000001.1"/>
</dbReference>
<reference evidence="13" key="1">
    <citation type="journal article" date="2014" name="Int. J. Syst. Evol. Microbiol.">
        <title>Complete genome of a new Firmicutes species belonging to the dominant human colonic microbiota ('Ruminococcus bicirculans') reveals two chromosomes and a selective capacity to utilize plant glucans.</title>
        <authorList>
            <consortium name="NISC Comparative Sequencing Program"/>
            <person name="Wegmann U."/>
            <person name="Louis P."/>
            <person name="Goesmann A."/>
            <person name="Henrissat B."/>
            <person name="Duncan S.H."/>
            <person name="Flint H.J."/>
        </authorList>
    </citation>
    <scope>NUCLEOTIDE SEQUENCE</scope>
    <source>
        <strain evidence="13">CECT 8869</strain>
    </source>
</reference>
<dbReference type="InterPro" id="IPR036942">
    <property type="entry name" value="Beta-barrel_TonB_sf"/>
</dbReference>
<dbReference type="InterPro" id="IPR000531">
    <property type="entry name" value="Beta-barrel_TonB"/>
</dbReference>
<evidence type="ECO:0000256" key="4">
    <source>
        <dbReference type="ARBA" id="ARBA00022692"/>
    </source>
</evidence>
<evidence type="ECO:0000313" key="13">
    <source>
        <dbReference type="EMBL" id="MDO1512125.1"/>
    </source>
</evidence>
<feature type="domain" description="TonB-dependent receptor plug" evidence="12">
    <location>
        <begin position="116"/>
        <end position="235"/>
    </location>
</feature>
<keyword evidence="2 8" id="KW-0813">Transport</keyword>
<comment type="similarity">
    <text evidence="8 9">Belongs to the TonB-dependent receptor family.</text>
</comment>
<dbReference type="Pfam" id="PF07715">
    <property type="entry name" value="Plug"/>
    <property type="match status" value="1"/>
</dbReference>
<dbReference type="NCBIfam" id="TIGR04056">
    <property type="entry name" value="OMP_RagA_SusC"/>
    <property type="match status" value="1"/>
</dbReference>
<reference evidence="13" key="2">
    <citation type="submission" date="2023-06" db="EMBL/GenBank/DDBJ databases">
        <authorList>
            <person name="Lucena T."/>
            <person name="Sun Q."/>
        </authorList>
    </citation>
    <scope>NUCLEOTIDE SEQUENCE</scope>
    <source>
        <strain evidence="13">CECT 8869</strain>
    </source>
</reference>
<dbReference type="EMBL" id="JAUKUC010000001">
    <property type="protein sequence ID" value="MDO1512125.1"/>
    <property type="molecule type" value="Genomic_DNA"/>
</dbReference>
<evidence type="ECO:0000256" key="2">
    <source>
        <dbReference type="ARBA" id="ARBA00022448"/>
    </source>
</evidence>
<evidence type="ECO:0000256" key="1">
    <source>
        <dbReference type="ARBA" id="ARBA00004571"/>
    </source>
</evidence>
<organism evidence="13 14">
    <name type="scientific">Maribacter confluentis</name>
    <dbReference type="NCBI Taxonomy" id="1656093"/>
    <lineage>
        <taxon>Bacteria</taxon>
        <taxon>Pseudomonadati</taxon>
        <taxon>Bacteroidota</taxon>
        <taxon>Flavobacteriia</taxon>
        <taxon>Flavobacteriales</taxon>
        <taxon>Flavobacteriaceae</taxon>
        <taxon>Maribacter</taxon>
    </lineage>
</organism>
<dbReference type="Pfam" id="PF13715">
    <property type="entry name" value="CarbopepD_reg_2"/>
    <property type="match status" value="1"/>
</dbReference>
<dbReference type="InterPro" id="IPR012910">
    <property type="entry name" value="Plug_dom"/>
</dbReference>
<keyword evidence="14" id="KW-1185">Reference proteome</keyword>
<evidence type="ECO:0000313" key="14">
    <source>
        <dbReference type="Proteomes" id="UP001168579"/>
    </source>
</evidence>
<comment type="caution">
    <text evidence="13">The sequence shown here is derived from an EMBL/GenBank/DDBJ whole genome shotgun (WGS) entry which is preliminary data.</text>
</comment>
<keyword evidence="4 8" id="KW-0812">Transmembrane</keyword>
<dbReference type="PROSITE" id="PS52016">
    <property type="entry name" value="TONB_DEPENDENT_REC_3"/>
    <property type="match status" value="1"/>
</dbReference>
<evidence type="ECO:0000256" key="6">
    <source>
        <dbReference type="ARBA" id="ARBA00023136"/>
    </source>
</evidence>
<dbReference type="Gene3D" id="2.60.40.1120">
    <property type="entry name" value="Carboxypeptidase-like, regulatory domain"/>
    <property type="match status" value="1"/>
</dbReference>
<evidence type="ECO:0000256" key="8">
    <source>
        <dbReference type="PROSITE-ProRule" id="PRU01360"/>
    </source>
</evidence>
<evidence type="ECO:0000256" key="10">
    <source>
        <dbReference type="SAM" id="SignalP"/>
    </source>
</evidence>
<evidence type="ECO:0000256" key="3">
    <source>
        <dbReference type="ARBA" id="ARBA00022452"/>
    </source>
</evidence>
<gene>
    <name evidence="13" type="ORF">Q2T41_05590</name>
</gene>
<dbReference type="InterPro" id="IPR023996">
    <property type="entry name" value="TonB-dep_OMP_SusC/RagA"/>
</dbReference>
<feature type="domain" description="TonB-dependent receptor-like beta-barrel" evidence="11">
    <location>
        <begin position="418"/>
        <end position="870"/>
    </location>
</feature>
<evidence type="ECO:0000256" key="5">
    <source>
        <dbReference type="ARBA" id="ARBA00023077"/>
    </source>
</evidence>
<evidence type="ECO:0000256" key="7">
    <source>
        <dbReference type="ARBA" id="ARBA00023237"/>
    </source>
</evidence>
<dbReference type="Gene3D" id="2.170.130.10">
    <property type="entry name" value="TonB-dependent receptor, plug domain"/>
    <property type="match status" value="1"/>
</dbReference>
<feature type="chain" id="PRO_5045919179" evidence="10">
    <location>
        <begin position="23"/>
        <end position="1017"/>
    </location>
</feature>
<keyword evidence="10" id="KW-0732">Signal</keyword>
<comment type="subcellular location">
    <subcellularLocation>
        <location evidence="1 8">Cell outer membrane</location>
        <topology evidence="1 8">Multi-pass membrane protein</topology>
    </subcellularLocation>
</comment>
<dbReference type="Pfam" id="PF00593">
    <property type="entry name" value="TonB_dep_Rec_b-barrel"/>
    <property type="match status" value="1"/>
</dbReference>
<evidence type="ECO:0000259" key="12">
    <source>
        <dbReference type="Pfam" id="PF07715"/>
    </source>
</evidence>
<proteinExistence type="inferred from homology"/>
<keyword evidence="3 8" id="KW-1134">Transmembrane beta strand</keyword>
<sequence length="1017" mass="111304">MKQKLTWMLTPLLAFFMTFSYAQEKTVTGVVTDQSGLPLPGVSVVVVGTTNGTQTDFDGNYAINATQGGQLRFSYLGQKTVTLNVGASNTLDVQLEEDAQALEEVVVTGYTSQRRSDITGSIVEVNADKLSEIITPSVEQALQGNVSGLAVSATSGTPGSTANIRIRGISSITAGNEPLYVIDGAPVSNDNVGSSGAFSSLSALAGLDNNNIKSITVLKDASATAQYGARGANGVILITTKKGRAGETVFDVNSSYGFQRDAITGPVPLTAANRLELTAEAYFNDGITATKEEAISQLLAGSFADWDAAGRPEARWDLAVRNSAASVQQHSISASGGGEGHTFYGSVGYMNQEGTVVGPSFERISGALNFSKDLTENITFSSNNSATHSLQNAFLETSAYFESPRSAKFFLSPLVLPYNADGSYNEFGGSLPNPLYNNENNIYENRLTRIISNNNLNWNLGGGLSFGSSFNVDYQGYNYRNYSNRNYGYGVPTSGDAEQYDRTNVFYVFQNYFDYNYDINDNHRFDFKVLQEYQSNRRYFLGGSGQNFADDGLFYLDNVGTPNSVSSSFSDFYVGAYMGLMKYSAFDGKYVLDLSYRREGNSRFGKDNRWGNFWSVGGAWNIHREDFLADSNVIDNLKLRGSYGVTGNANIDLNLYQSLFGYSEDYGGEGAQYVDTFGNDQLSWELSKTIDVGVDFGLFKNTVSGSVAYFHRTSEDLLLNVPLSQTTGFASQYANIGELTNKGVEVDLNFNVVNTEDVNFSIGGNFSTVKNEVTKLPVDPNGVERTITTTRTRIETGHPVREWYMPTWAGVNPETGIEEWYVNGVDGETTANFNEAEAVFQGSNAVPTFTAGLNLNFKYKNFFINANGYYSGGNKIYEGWHLYLNQSNAYPILAFNGYTSLLDRWQEPGDIARNGKFTTGAPGWQRHSKYLYDGDFMRLRALTVGFDLPQKAVDRIGINKLRFFVRGNNLLTWVKDDNLLHDPEVDVDSQGGDVTPGETGLETPPARTISVGVNLNF</sequence>
<dbReference type="InterPro" id="IPR023997">
    <property type="entry name" value="TonB-dep_OMP_SusC/RagA_CS"/>
</dbReference>
<keyword evidence="5 9" id="KW-0798">TonB box</keyword>
<name>A0ABT8RMH6_9FLAO</name>
<dbReference type="SUPFAM" id="SSF56935">
    <property type="entry name" value="Porins"/>
    <property type="match status" value="1"/>
</dbReference>